<sequence length="42" mass="4533">MINTFLLITGSNLRIPGWHTPRTFVGNGVPSTSSKRIFSATG</sequence>
<accession>A0A1D8KT97</accession>
<reference evidence="1 2" key="1">
    <citation type="journal article" date="2016" name="Virology">
        <title>The genomic content and context of auxiliary metabolic genes in marine cyanomyoviruses.</title>
        <authorList>
            <person name="Crummett L.T."/>
            <person name="Puxty R.J."/>
            <person name="Weihe C."/>
            <person name="Marston M.F."/>
            <person name="Martiny J.B."/>
        </authorList>
    </citation>
    <scope>NUCLEOTIDE SEQUENCE [LARGE SCALE GENOMIC DNA]</scope>
    <source>
        <strain evidence="1">0810PA29</strain>
    </source>
</reference>
<organism evidence="1 2">
    <name type="scientific">Synechococcus phage S-WAM2</name>
    <dbReference type="NCBI Taxonomy" id="1815522"/>
    <lineage>
        <taxon>Viruses</taxon>
        <taxon>Duplodnaviria</taxon>
        <taxon>Heunggongvirae</taxon>
        <taxon>Uroviricota</taxon>
        <taxon>Caudoviricetes</taxon>
        <taxon>Pantevenvirales</taxon>
        <taxon>Kyanoviridae</taxon>
        <taxon>Cymopoleiavirus</taxon>
        <taxon>Cymopoleiavirus swam2</taxon>
    </lineage>
</organism>
<proteinExistence type="predicted"/>
<evidence type="ECO:0000313" key="1">
    <source>
        <dbReference type="EMBL" id="AOV61774.1"/>
    </source>
</evidence>
<dbReference type="EMBL" id="KU686211">
    <property type="protein sequence ID" value="AOV61774.1"/>
    <property type="molecule type" value="Genomic_DNA"/>
</dbReference>
<dbReference type="KEGG" id="vg:30309152"/>
<protein>
    <submittedName>
        <fullName evidence="1">Uncharacterized protein</fullName>
    </submittedName>
</protein>
<gene>
    <name evidence="1" type="ORF">P29B0810_079</name>
</gene>
<dbReference type="RefSeq" id="YP_009324242.1">
    <property type="nucleotide sequence ID" value="NC_031935.1"/>
</dbReference>
<evidence type="ECO:0000313" key="2">
    <source>
        <dbReference type="Proteomes" id="UP000202081"/>
    </source>
</evidence>
<name>A0A1D8KT97_9CAUD</name>
<keyword evidence="2" id="KW-1185">Reference proteome</keyword>
<dbReference type="Proteomes" id="UP000202081">
    <property type="component" value="Segment"/>
</dbReference>
<dbReference type="GeneID" id="30309152"/>